<dbReference type="InterPro" id="IPR023753">
    <property type="entry name" value="FAD/NAD-binding_dom"/>
</dbReference>
<evidence type="ECO:0000313" key="3">
    <source>
        <dbReference type="Proteomes" id="UP000256941"/>
    </source>
</evidence>
<dbReference type="Pfam" id="PF07992">
    <property type="entry name" value="Pyr_redox_2"/>
    <property type="match status" value="1"/>
</dbReference>
<dbReference type="PANTHER" id="PTHR10632">
    <property type="entry name" value="SULFIDE:QUINONE OXIDOREDUCTASE"/>
    <property type="match status" value="1"/>
</dbReference>
<dbReference type="PRINTS" id="PR00368">
    <property type="entry name" value="FADPNR"/>
</dbReference>
<evidence type="ECO:0000313" key="2">
    <source>
        <dbReference type="EMBL" id="REF72607.1"/>
    </source>
</evidence>
<dbReference type="PROSITE" id="PS51318">
    <property type="entry name" value="TAT"/>
    <property type="match status" value="1"/>
</dbReference>
<dbReference type="SUPFAM" id="SSF51905">
    <property type="entry name" value="FAD/NAD(P)-binding domain"/>
    <property type="match status" value="2"/>
</dbReference>
<dbReference type="Gene3D" id="3.50.50.60">
    <property type="entry name" value="FAD/NAD(P)-binding domain"/>
    <property type="match status" value="2"/>
</dbReference>
<dbReference type="RefSeq" id="WP_116220997.1">
    <property type="nucleotide sequence ID" value="NZ_CP038196.1"/>
</dbReference>
<proteinExistence type="predicted"/>
<feature type="domain" description="FAD/NAD(P)-binding" evidence="1">
    <location>
        <begin position="51"/>
        <end position="163"/>
    </location>
</feature>
<dbReference type="Proteomes" id="UP000256941">
    <property type="component" value="Unassembled WGS sequence"/>
</dbReference>
<sequence length="424" mass="44867">MDRLASLSSWPGALSAMNRRKVLAMTAAGAAALVASPRATWAQEKTGTSARIVIVGAGAGGLAVANRLAAALDGAKITLIDARKAHYFQPGLPLVGAGRQPVEYVLSATTDHVPASVELIEANVSAFDPESKSLETDSGQTVPYDYLVVATGLAQDAGAIEGFEAGLIGREGIGSVYLGPEAAVATWGLMSDFAGKGGRAVFARPATDIKCPAAPLRYTFFTEEHLRQQGTRDKAEIIYNSGTGSLIGMPALAERVGAFFDQRGIVVHYNRVLASVDPGRRIATFRTPDGTEEQEYDFLHIVPPMRAPDVVKNSALAWQEGDLAAGGWLEVNAGTFRHEHYPEVFGIGDIAGVPMAKTAGSVMAQVPVMVEQLLAQIAGREATLAFTRPESSLMTATGEQIANHWEEDITGFKAPYMKLIDGEA</sequence>
<dbReference type="GO" id="GO:0071949">
    <property type="term" value="F:FAD binding"/>
    <property type="evidence" value="ECO:0007669"/>
    <property type="project" value="TreeGrafter"/>
</dbReference>
<dbReference type="InterPro" id="IPR015904">
    <property type="entry name" value="Sulphide_quinone_reductase"/>
</dbReference>
<protein>
    <submittedName>
        <fullName evidence="2">Sulfide:quinone oxidoreductase</fullName>
    </submittedName>
</protein>
<dbReference type="PANTHER" id="PTHR10632:SF2">
    <property type="entry name" value="SULFIDE:QUINONE OXIDOREDUCTASE, MITOCHONDRIAL"/>
    <property type="match status" value="1"/>
</dbReference>
<dbReference type="GO" id="GO:0070221">
    <property type="term" value="P:sulfide oxidation, using sulfide:quinone oxidoreductase"/>
    <property type="evidence" value="ECO:0007669"/>
    <property type="project" value="TreeGrafter"/>
</dbReference>
<evidence type="ECO:0000259" key="1">
    <source>
        <dbReference type="Pfam" id="PF07992"/>
    </source>
</evidence>
<name>A0A3D9XQ90_PARVE</name>
<comment type="caution">
    <text evidence="2">The sequence shown here is derived from an EMBL/GenBank/DDBJ whole genome shotgun (WGS) entry which is preliminary data.</text>
</comment>
<dbReference type="GO" id="GO:0070224">
    <property type="term" value="F:sulfide:quinone oxidoreductase activity"/>
    <property type="evidence" value="ECO:0007669"/>
    <property type="project" value="TreeGrafter"/>
</dbReference>
<dbReference type="InterPro" id="IPR006311">
    <property type="entry name" value="TAT_signal"/>
</dbReference>
<organism evidence="2 3">
    <name type="scientific">Paracoccus versutus</name>
    <name type="common">Thiobacillus versutus</name>
    <dbReference type="NCBI Taxonomy" id="34007"/>
    <lineage>
        <taxon>Bacteria</taxon>
        <taxon>Pseudomonadati</taxon>
        <taxon>Pseudomonadota</taxon>
        <taxon>Alphaproteobacteria</taxon>
        <taxon>Rhodobacterales</taxon>
        <taxon>Paracoccaceae</taxon>
        <taxon>Paracoccus</taxon>
    </lineage>
</organism>
<accession>A0A3D9XQ90</accession>
<gene>
    <name evidence="2" type="ORF">BDD41_1092</name>
</gene>
<dbReference type="InterPro" id="IPR036188">
    <property type="entry name" value="FAD/NAD-bd_sf"/>
</dbReference>
<dbReference type="EMBL" id="QTUJ01000001">
    <property type="protein sequence ID" value="REF72607.1"/>
    <property type="molecule type" value="Genomic_DNA"/>
</dbReference>
<reference evidence="2 3" key="1">
    <citation type="submission" date="2018-08" db="EMBL/GenBank/DDBJ databases">
        <title>Genomic Encyclopedia of Archaeal and Bacterial Type Strains, Phase II (KMG-II): from individual species to whole genera.</title>
        <authorList>
            <person name="Goeker M."/>
        </authorList>
    </citation>
    <scope>NUCLEOTIDE SEQUENCE [LARGE SCALE GENOMIC DNA]</scope>
    <source>
        <strain evidence="2 3">DSM 17099</strain>
    </source>
</reference>
<dbReference type="AlphaFoldDB" id="A0A3D9XQ90"/>